<sequence>MNLATQSLAQTSMIAAKVGQQLELTQTPEEIDQLLQSIWHNQENQELCIDAQAELADQIDAELAAIKARMQFLIDLHQAAINKLEGWRKRLDQTIIYFNQKGLLTSEMIGKQRRIIVKENPPTCEVLVDPSQLPEFYCRIETKTIISPDKKAIANAWKQGIPVDGTRVYRQRKVIYSFLPSSLPQYQANQVEPSKSKRQKRSSTN</sequence>
<evidence type="ECO:0000313" key="1">
    <source>
        <dbReference type="EMBL" id="MFB2895534.1"/>
    </source>
</evidence>
<accession>A0ABV4XXC1</accession>
<dbReference type="Pfam" id="PF05565">
    <property type="entry name" value="Sipho_Gp157"/>
    <property type="match status" value="1"/>
</dbReference>
<proteinExistence type="predicted"/>
<keyword evidence="2" id="KW-1185">Reference proteome</keyword>
<organism evidence="1 2">
    <name type="scientific">Floridaenema flaviceps BLCC-F50</name>
    <dbReference type="NCBI Taxonomy" id="3153642"/>
    <lineage>
        <taxon>Bacteria</taxon>
        <taxon>Bacillati</taxon>
        <taxon>Cyanobacteriota</taxon>
        <taxon>Cyanophyceae</taxon>
        <taxon>Oscillatoriophycideae</taxon>
        <taxon>Aerosakkonematales</taxon>
        <taxon>Aerosakkonemataceae</taxon>
        <taxon>Floridanema</taxon>
        <taxon>Floridanema flaviceps</taxon>
    </lineage>
</organism>
<dbReference type="EMBL" id="JBHFNR010000158">
    <property type="protein sequence ID" value="MFB2895534.1"/>
    <property type="molecule type" value="Genomic_DNA"/>
</dbReference>
<evidence type="ECO:0000313" key="2">
    <source>
        <dbReference type="Proteomes" id="UP001576784"/>
    </source>
</evidence>
<protein>
    <submittedName>
        <fullName evidence="1">Siphovirus Gp157 family protein</fullName>
    </submittedName>
</protein>
<dbReference type="Proteomes" id="UP001576784">
    <property type="component" value="Unassembled WGS sequence"/>
</dbReference>
<reference evidence="1 2" key="1">
    <citation type="submission" date="2024-09" db="EMBL/GenBank/DDBJ databases">
        <title>Floridaenema gen nov. (Aerosakkonemataceae, Aerosakkonematales ord. nov., Cyanobacteria) from benthic tropical and subtropical fresh waters, with the description of four new species.</title>
        <authorList>
            <person name="Moretto J.A."/>
            <person name="Berthold D.E."/>
            <person name="Lefler F.W."/>
            <person name="Huang I.-S."/>
            <person name="Laughinghouse H. IV."/>
        </authorList>
    </citation>
    <scope>NUCLEOTIDE SEQUENCE [LARGE SCALE GENOMIC DNA]</scope>
    <source>
        <strain evidence="1 2">BLCC-F50</strain>
    </source>
</reference>
<comment type="caution">
    <text evidence="1">The sequence shown here is derived from an EMBL/GenBank/DDBJ whole genome shotgun (WGS) entry which is preliminary data.</text>
</comment>
<name>A0ABV4XXC1_9CYAN</name>
<gene>
    <name evidence="1" type="ORF">ACE1CI_21725</name>
</gene>
<dbReference type="InterPro" id="IPR008840">
    <property type="entry name" value="Sipho_Gp157"/>
</dbReference>
<dbReference type="RefSeq" id="WP_413265172.1">
    <property type="nucleotide sequence ID" value="NZ_JBHFNR010000158.1"/>
</dbReference>